<keyword evidence="2" id="KW-0812">Transmembrane</keyword>
<dbReference type="SUPFAM" id="SSF81321">
    <property type="entry name" value="Family A G protein-coupled receptor-like"/>
    <property type="match status" value="1"/>
</dbReference>
<keyword evidence="3" id="KW-1133">Transmembrane helix</keyword>
<dbReference type="PANTHER" id="PTHR46561:SF11">
    <property type="entry name" value="SERPENTINE RECEPTOR CLASS ALPHA_BETA-14"/>
    <property type="match status" value="1"/>
</dbReference>
<evidence type="ECO:0000256" key="4">
    <source>
        <dbReference type="ARBA" id="ARBA00023136"/>
    </source>
</evidence>
<evidence type="ECO:0000313" key="6">
    <source>
        <dbReference type="Proteomes" id="UP000005239"/>
    </source>
</evidence>
<accession>A0A2A6CKM0</accession>
<dbReference type="CDD" id="cd00637">
    <property type="entry name" value="7tm_classA_rhodopsin-like"/>
    <property type="match status" value="1"/>
</dbReference>
<dbReference type="OrthoDB" id="5857479at2759"/>
<dbReference type="AlphaFoldDB" id="A0A2A6CKM0"/>
<sequence>MLELATIVTFKRLLAKSQIVRVSSQDTLNLSERYQLTENIRMLKVLIPIIWAHTSLGMFGSGFFLLLKIVFPSTDLYPLIEESINLLYLQGIIMPLILIFRFREERRHAQDMISLNATRGIQLTTNHMQLFNYQAAVTSNLYEAVCVRIEQHLAHARNLSSLKMWFSVFSRMLMTIGILILHIDLPLTSDDVTSIPVMSFHVVASSIGIFVLLYMEWGRKSRKLLAHASLTLLLDVHGFWTFLVSLSTLFNSLITLHAHLTMRNPLDILVTASTCVIRRAPLILSIHGSIYSQVAMAVERYRASSNAANYEQTNRTSGLCLSAAHFVVALLMSSMHISSYGSDWIGTHCTVVNPSGGLIFVLLASITFVCELSSIVTFKRLLTKNQLVRVGNQEMLTLSERFQLAENVRMLKVLIPIIWTHASLGMFGSVLFLLLKIVFPSPDLYPLIEESINLLYLQGILMPIILILRFRKERHNAQSMLSINATTGIQLALHHAEVITRG</sequence>
<dbReference type="GO" id="GO:0016020">
    <property type="term" value="C:membrane"/>
    <property type="evidence" value="ECO:0007669"/>
    <property type="project" value="UniProtKB-SubCell"/>
</dbReference>
<keyword evidence="4" id="KW-0472">Membrane</keyword>
<reference evidence="6" key="1">
    <citation type="journal article" date="2008" name="Nat. Genet.">
        <title>The Pristionchus pacificus genome provides a unique perspective on nematode lifestyle and parasitism.</title>
        <authorList>
            <person name="Dieterich C."/>
            <person name="Clifton S.W."/>
            <person name="Schuster L.N."/>
            <person name="Chinwalla A."/>
            <person name="Delehaunty K."/>
            <person name="Dinkelacker I."/>
            <person name="Fulton L."/>
            <person name="Fulton R."/>
            <person name="Godfrey J."/>
            <person name="Minx P."/>
            <person name="Mitreva M."/>
            <person name="Roeseler W."/>
            <person name="Tian H."/>
            <person name="Witte H."/>
            <person name="Yang S.P."/>
            <person name="Wilson R.K."/>
            <person name="Sommer R.J."/>
        </authorList>
    </citation>
    <scope>NUCLEOTIDE SEQUENCE [LARGE SCALE GENOMIC DNA]</scope>
    <source>
        <strain evidence="6">PS312</strain>
    </source>
</reference>
<evidence type="ECO:0000256" key="2">
    <source>
        <dbReference type="ARBA" id="ARBA00022692"/>
    </source>
</evidence>
<dbReference type="PANTHER" id="PTHR46561">
    <property type="entry name" value="SERPENTINE RECEPTOR, CLASS AB (CLASS A-LIKE)-RELATED"/>
    <property type="match status" value="1"/>
</dbReference>
<accession>A0A8R1YZ86</accession>
<dbReference type="EnsemblMetazoa" id="PPA40858.1">
    <property type="protein sequence ID" value="PPA40858.1"/>
    <property type="gene ID" value="WBGene00279227"/>
</dbReference>
<gene>
    <name evidence="5" type="primary">WBGene00279227</name>
</gene>
<dbReference type="InterPro" id="IPR019408">
    <property type="entry name" value="7TM_GPCR_serpentine_rcpt_Srab"/>
</dbReference>
<evidence type="ECO:0000256" key="3">
    <source>
        <dbReference type="ARBA" id="ARBA00022989"/>
    </source>
</evidence>
<dbReference type="InterPro" id="IPR053286">
    <property type="entry name" value="Nematode_rcpt-like_srab"/>
</dbReference>
<proteinExistence type="predicted"/>
<protein>
    <submittedName>
        <fullName evidence="5">G protein-coupled receptor</fullName>
    </submittedName>
</protein>
<dbReference type="Proteomes" id="UP000005239">
    <property type="component" value="Unassembled WGS sequence"/>
</dbReference>
<evidence type="ECO:0000313" key="5">
    <source>
        <dbReference type="EnsemblMetazoa" id="PPA40858.1"/>
    </source>
</evidence>
<evidence type="ECO:0000256" key="1">
    <source>
        <dbReference type="ARBA" id="ARBA00004141"/>
    </source>
</evidence>
<dbReference type="Gene3D" id="1.20.1070.10">
    <property type="entry name" value="Rhodopsin 7-helix transmembrane proteins"/>
    <property type="match status" value="1"/>
</dbReference>
<comment type="subcellular location">
    <subcellularLocation>
        <location evidence="1">Membrane</location>
        <topology evidence="1">Multi-pass membrane protein</topology>
    </subcellularLocation>
</comment>
<keyword evidence="6" id="KW-1185">Reference proteome</keyword>
<name>A0A2A6CKM0_PRIPA</name>
<organism evidence="5 6">
    <name type="scientific">Pristionchus pacificus</name>
    <name type="common">Parasitic nematode worm</name>
    <dbReference type="NCBI Taxonomy" id="54126"/>
    <lineage>
        <taxon>Eukaryota</taxon>
        <taxon>Metazoa</taxon>
        <taxon>Ecdysozoa</taxon>
        <taxon>Nematoda</taxon>
        <taxon>Chromadorea</taxon>
        <taxon>Rhabditida</taxon>
        <taxon>Rhabditina</taxon>
        <taxon>Diplogasteromorpha</taxon>
        <taxon>Diplogasteroidea</taxon>
        <taxon>Neodiplogasteridae</taxon>
        <taxon>Pristionchus</taxon>
    </lineage>
</organism>
<reference evidence="5" key="2">
    <citation type="submission" date="2022-06" db="UniProtKB">
        <authorList>
            <consortium name="EnsemblMetazoa"/>
        </authorList>
    </citation>
    <scope>IDENTIFICATION</scope>
    <source>
        <strain evidence="5">PS312</strain>
    </source>
</reference>
<dbReference type="Pfam" id="PF10292">
    <property type="entry name" value="7TM_GPCR_Srab"/>
    <property type="match status" value="2"/>
</dbReference>